<dbReference type="InterPro" id="IPR026371">
    <property type="entry name" value="PGF_CTERM"/>
</dbReference>
<reference evidence="5 6" key="1">
    <citation type="journal article" date="2014" name="PLoS Genet.">
        <title>Phylogenetically driven sequencing of extremely halophilic archaea reveals strategies for static and dynamic osmo-response.</title>
        <authorList>
            <person name="Becker E.A."/>
            <person name="Seitzer P.M."/>
            <person name="Tritt A."/>
            <person name="Larsen D."/>
            <person name="Krusor M."/>
            <person name="Yao A.I."/>
            <person name="Wu D."/>
            <person name="Madern D."/>
            <person name="Eisen J.A."/>
            <person name="Darling A.E."/>
            <person name="Facciotti M.T."/>
        </authorList>
    </citation>
    <scope>NUCLEOTIDE SEQUENCE [LARGE SCALE GENOMIC DNA]</scope>
    <source>
        <strain evidence="5 6">DSM 5350</strain>
    </source>
</reference>
<dbReference type="InParanoid" id="M0MGR2"/>
<dbReference type="SUPFAM" id="SSF51126">
    <property type="entry name" value="Pectin lyase-like"/>
    <property type="match status" value="1"/>
</dbReference>
<keyword evidence="1" id="KW-0732">Signal</keyword>
<evidence type="ECO:0000259" key="4">
    <source>
        <dbReference type="Pfam" id="PF18204"/>
    </source>
</evidence>
<organism evidence="5 6">
    <name type="scientific">Halococcus saccharolyticus DSM 5350</name>
    <dbReference type="NCBI Taxonomy" id="1227455"/>
    <lineage>
        <taxon>Archaea</taxon>
        <taxon>Methanobacteriati</taxon>
        <taxon>Methanobacteriota</taxon>
        <taxon>Stenosarchaea group</taxon>
        <taxon>Halobacteria</taxon>
        <taxon>Halobacteriales</taxon>
        <taxon>Halococcaceae</taxon>
        <taxon>Halococcus</taxon>
    </lineage>
</organism>
<evidence type="ECO:0000313" key="5">
    <source>
        <dbReference type="EMBL" id="EMA44922.1"/>
    </source>
</evidence>
<keyword evidence="3" id="KW-0472">Membrane</keyword>
<evidence type="ECO:0000256" key="2">
    <source>
        <dbReference type="SAM" id="MobiDB-lite"/>
    </source>
</evidence>
<evidence type="ECO:0000313" key="6">
    <source>
        <dbReference type="Proteomes" id="UP000011669"/>
    </source>
</evidence>
<evidence type="ECO:0000256" key="3">
    <source>
        <dbReference type="SAM" id="Phobius"/>
    </source>
</evidence>
<keyword evidence="6" id="KW-1185">Reference proteome</keyword>
<proteinExistence type="predicted"/>
<keyword evidence="3" id="KW-0812">Transmembrane</keyword>
<dbReference type="OrthoDB" id="240539at2157"/>
<feature type="domain" description="PGF-CTERM archaeal protein-sorting signal" evidence="4">
    <location>
        <begin position="357"/>
        <end position="378"/>
    </location>
</feature>
<sequence length="379" mass="38040">MVVACLVLAASVVGVTGVAPVGTANAQSGGGPIPIDSCRTIADDGSYVLTENVTNSSADTCIQILSSDVVFDGGGHTIDAGPNATPNATNGSNGTASVGVRVNNSLTTTANVTVRNVTTTDWTSGVAYRDVNGGSIQDVNASANARNGIQLVGSDDTRLESVTAVNNSRWSLYTAGNATNTRATNLTTRSATVSFTASDVALTGVSNPPLGTENRTNVGQFVGAVATAPNASLELTVPYTDETVTNANITERSIRLWTYDGTWQQVPGVNYVNLTSNRVVATVPSPENASVLAPLGKTATPTPTPTPTATATPTPTATETAITTATPTTGDSGESGGTTAANGTANESGGNSGAFGPGFGTIAAIAALFGAAVLALRRR</sequence>
<gene>
    <name evidence="5" type="ORF">C449_09704</name>
</gene>
<feature type="compositionally biased region" description="Low complexity" evidence="2">
    <location>
        <begin position="307"/>
        <end position="332"/>
    </location>
</feature>
<name>M0MGR2_9EURY</name>
<dbReference type="Proteomes" id="UP000011669">
    <property type="component" value="Unassembled WGS sequence"/>
</dbReference>
<feature type="transmembrane region" description="Helical" evidence="3">
    <location>
        <begin position="354"/>
        <end position="376"/>
    </location>
</feature>
<comment type="caution">
    <text evidence="5">The sequence shown here is derived from an EMBL/GenBank/DDBJ whole genome shotgun (WGS) entry which is preliminary data.</text>
</comment>
<dbReference type="AlphaFoldDB" id="M0MGR2"/>
<dbReference type="InterPro" id="IPR012334">
    <property type="entry name" value="Pectin_lyas_fold"/>
</dbReference>
<dbReference type="Gene3D" id="2.160.20.10">
    <property type="entry name" value="Single-stranded right-handed beta-helix, Pectin lyase-like"/>
    <property type="match status" value="1"/>
</dbReference>
<protein>
    <recommendedName>
        <fullName evidence="4">PGF-CTERM archaeal protein-sorting signal domain-containing protein</fullName>
    </recommendedName>
</protein>
<accession>M0MGR2</accession>
<dbReference type="PATRIC" id="fig|1227455.4.peg.1988"/>
<dbReference type="InterPro" id="IPR011050">
    <property type="entry name" value="Pectin_lyase_fold/virulence"/>
</dbReference>
<keyword evidence="3" id="KW-1133">Transmembrane helix</keyword>
<evidence type="ECO:0000256" key="1">
    <source>
        <dbReference type="ARBA" id="ARBA00022729"/>
    </source>
</evidence>
<feature type="region of interest" description="Disordered" evidence="2">
    <location>
        <begin position="290"/>
        <end position="349"/>
    </location>
</feature>
<dbReference type="Pfam" id="PF18204">
    <property type="entry name" value="PGF-CTERM"/>
    <property type="match status" value="1"/>
</dbReference>
<dbReference type="EMBL" id="AOMD01000021">
    <property type="protein sequence ID" value="EMA44922.1"/>
    <property type="molecule type" value="Genomic_DNA"/>
</dbReference>